<dbReference type="Gene3D" id="2.30.110.10">
    <property type="entry name" value="Electron Transport, Fmn-binding Protein, Chain A"/>
    <property type="match status" value="1"/>
</dbReference>
<proteinExistence type="predicted"/>
<dbReference type="Proteomes" id="UP000179266">
    <property type="component" value="Unassembled WGS sequence"/>
</dbReference>
<evidence type="ECO:0008006" key="3">
    <source>
        <dbReference type="Google" id="ProtNLM"/>
    </source>
</evidence>
<name>A0A1F7RPQ2_9BACT</name>
<accession>A0A1F7RPQ2</accession>
<comment type="caution">
    <text evidence="1">The sequence shown here is derived from an EMBL/GenBank/DDBJ whole genome shotgun (WGS) entry which is preliminary data.</text>
</comment>
<organism evidence="1 2">
    <name type="scientific">Candidatus Schekmanbacteria bacterium RBG_13_48_7</name>
    <dbReference type="NCBI Taxonomy" id="1817878"/>
    <lineage>
        <taxon>Bacteria</taxon>
        <taxon>Candidatus Schekmaniibacteriota</taxon>
    </lineage>
</organism>
<dbReference type="EMBL" id="MGDD01000269">
    <property type="protein sequence ID" value="OGL43503.1"/>
    <property type="molecule type" value="Genomic_DNA"/>
</dbReference>
<evidence type="ECO:0000313" key="1">
    <source>
        <dbReference type="EMBL" id="OGL43503.1"/>
    </source>
</evidence>
<dbReference type="InterPro" id="IPR012349">
    <property type="entry name" value="Split_barrel_FMN-bd"/>
</dbReference>
<gene>
    <name evidence="1" type="ORF">A2161_10795</name>
</gene>
<sequence>MPAFFAKMFSFRSSNLKCNISGDNQLRDHFQILCHQNIPCYLFVEGKYSGDIVAEFQSCFIKVDKNSVIIDNLIPNHGNTLLDKIETWQIRYSCNGIHYSFKTHLNKHQNNSTILLEFPFPKLVSGNLFNPDEDFYPTPSKPIFAYFVFNQTKIISGEVMSINNHQISIQFKNGMPRFSQNQIIPSVEIAFPNQEKVIVNLLLRGILKNRITANLKFRNPEDKENFLTQLGKY</sequence>
<protein>
    <recommendedName>
        <fullName evidence="3">PilZ domain-containing protein</fullName>
    </recommendedName>
</protein>
<reference evidence="1 2" key="1">
    <citation type="journal article" date="2016" name="Nat. Commun.">
        <title>Thousands of microbial genomes shed light on interconnected biogeochemical processes in an aquifer system.</title>
        <authorList>
            <person name="Anantharaman K."/>
            <person name="Brown C.T."/>
            <person name="Hug L.A."/>
            <person name="Sharon I."/>
            <person name="Castelle C.J."/>
            <person name="Probst A.J."/>
            <person name="Thomas B.C."/>
            <person name="Singh A."/>
            <person name="Wilkins M.J."/>
            <person name="Karaoz U."/>
            <person name="Brodie E.L."/>
            <person name="Williams K.H."/>
            <person name="Hubbard S.S."/>
            <person name="Banfield J.F."/>
        </authorList>
    </citation>
    <scope>NUCLEOTIDE SEQUENCE [LARGE SCALE GENOMIC DNA]</scope>
</reference>
<evidence type="ECO:0000313" key="2">
    <source>
        <dbReference type="Proteomes" id="UP000179266"/>
    </source>
</evidence>
<dbReference type="AlphaFoldDB" id="A0A1F7RPQ2"/>